<evidence type="ECO:0000259" key="3">
    <source>
        <dbReference type="Pfam" id="PF03159"/>
    </source>
</evidence>
<feature type="compositionally biased region" description="Polar residues" evidence="2">
    <location>
        <begin position="287"/>
        <end position="296"/>
    </location>
</feature>
<feature type="compositionally biased region" description="Polar residues" evidence="2">
    <location>
        <begin position="164"/>
        <end position="179"/>
    </location>
</feature>
<feature type="region of interest" description="Disordered" evidence="2">
    <location>
        <begin position="148"/>
        <end position="179"/>
    </location>
</feature>
<dbReference type="EMBL" id="KN835413">
    <property type="protein sequence ID" value="KIK38056.1"/>
    <property type="molecule type" value="Genomic_DNA"/>
</dbReference>
<evidence type="ECO:0000313" key="4">
    <source>
        <dbReference type="EMBL" id="KIK38056.1"/>
    </source>
</evidence>
<evidence type="ECO:0000256" key="2">
    <source>
        <dbReference type="SAM" id="MobiDB-lite"/>
    </source>
</evidence>
<dbReference type="PANTHER" id="PTHR12341:SF7">
    <property type="entry name" value="5'-3' EXORIBONUCLEASE 1"/>
    <property type="match status" value="1"/>
</dbReference>
<feature type="domain" description="Xrn1 N-terminal" evidence="3">
    <location>
        <begin position="1"/>
        <end position="109"/>
    </location>
</feature>
<dbReference type="GO" id="GO:0016075">
    <property type="term" value="P:rRNA catabolic process"/>
    <property type="evidence" value="ECO:0007669"/>
    <property type="project" value="TreeGrafter"/>
</dbReference>
<dbReference type="OrthoDB" id="372487at2759"/>
<gene>
    <name evidence="4" type="ORF">CY34DRAFT_15276</name>
</gene>
<organism evidence="4 5">
    <name type="scientific">Suillus luteus UH-Slu-Lm8-n1</name>
    <dbReference type="NCBI Taxonomy" id="930992"/>
    <lineage>
        <taxon>Eukaryota</taxon>
        <taxon>Fungi</taxon>
        <taxon>Dikarya</taxon>
        <taxon>Basidiomycota</taxon>
        <taxon>Agaricomycotina</taxon>
        <taxon>Agaricomycetes</taxon>
        <taxon>Agaricomycetidae</taxon>
        <taxon>Boletales</taxon>
        <taxon>Suillineae</taxon>
        <taxon>Suillaceae</taxon>
        <taxon>Suillus</taxon>
    </lineage>
</organism>
<dbReference type="HOGENOM" id="CLU_858354_0_0_1"/>
<dbReference type="GO" id="GO:0003723">
    <property type="term" value="F:RNA binding"/>
    <property type="evidence" value="ECO:0007669"/>
    <property type="project" value="TreeGrafter"/>
</dbReference>
<proteinExistence type="inferred from homology"/>
<reference evidence="5" key="2">
    <citation type="submission" date="2015-01" db="EMBL/GenBank/DDBJ databases">
        <title>Evolutionary Origins and Diversification of the Mycorrhizal Mutualists.</title>
        <authorList>
            <consortium name="DOE Joint Genome Institute"/>
            <consortium name="Mycorrhizal Genomics Consortium"/>
            <person name="Kohler A."/>
            <person name="Kuo A."/>
            <person name="Nagy L.G."/>
            <person name="Floudas D."/>
            <person name="Copeland A."/>
            <person name="Barry K.W."/>
            <person name="Cichocki N."/>
            <person name="Veneault-Fourrey C."/>
            <person name="LaButti K."/>
            <person name="Lindquist E.A."/>
            <person name="Lipzen A."/>
            <person name="Lundell T."/>
            <person name="Morin E."/>
            <person name="Murat C."/>
            <person name="Riley R."/>
            <person name="Ohm R."/>
            <person name="Sun H."/>
            <person name="Tunlid A."/>
            <person name="Henrissat B."/>
            <person name="Grigoriev I.V."/>
            <person name="Hibbett D.S."/>
            <person name="Martin F."/>
        </authorList>
    </citation>
    <scope>NUCLEOTIDE SEQUENCE [LARGE SCALE GENOMIC DNA]</scope>
    <source>
        <strain evidence="5">UH-Slu-Lm8-n1</strain>
    </source>
</reference>
<dbReference type="AlphaFoldDB" id="A0A0D0A8N9"/>
<dbReference type="GO" id="GO:0004534">
    <property type="term" value="F:5'-3' RNA exonuclease activity"/>
    <property type="evidence" value="ECO:0007669"/>
    <property type="project" value="UniProtKB-ARBA"/>
</dbReference>
<dbReference type="InterPro" id="IPR004859">
    <property type="entry name" value="Xrn1_N"/>
</dbReference>
<evidence type="ECO:0000313" key="5">
    <source>
        <dbReference type="Proteomes" id="UP000054485"/>
    </source>
</evidence>
<dbReference type="InParanoid" id="A0A0D0A8N9"/>
<feature type="compositionally biased region" description="Basic and acidic residues" evidence="2">
    <location>
        <begin position="152"/>
        <end position="162"/>
    </location>
</feature>
<dbReference type="GO" id="GO:0000956">
    <property type="term" value="P:nuclear-transcribed mRNA catabolic process"/>
    <property type="evidence" value="ECO:0007669"/>
    <property type="project" value="TreeGrafter"/>
</dbReference>
<dbReference type="STRING" id="930992.A0A0D0A8N9"/>
<dbReference type="GO" id="GO:0005634">
    <property type="term" value="C:nucleus"/>
    <property type="evidence" value="ECO:0007669"/>
    <property type="project" value="TreeGrafter"/>
</dbReference>
<protein>
    <recommendedName>
        <fullName evidence="3">Xrn1 N-terminal domain-containing protein</fullName>
    </recommendedName>
</protein>
<feature type="region of interest" description="Disordered" evidence="2">
    <location>
        <begin position="1"/>
        <end position="41"/>
    </location>
</feature>
<dbReference type="InterPro" id="IPR027073">
    <property type="entry name" value="5_3_exoribonuclease"/>
</dbReference>
<reference evidence="4 5" key="1">
    <citation type="submission" date="2014-04" db="EMBL/GenBank/DDBJ databases">
        <authorList>
            <consortium name="DOE Joint Genome Institute"/>
            <person name="Kuo A."/>
            <person name="Ruytinx J."/>
            <person name="Rineau F."/>
            <person name="Colpaert J."/>
            <person name="Kohler A."/>
            <person name="Nagy L.G."/>
            <person name="Floudas D."/>
            <person name="Copeland A."/>
            <person name="Barry K.W."/>
            <person name="Cichocki N."/>
            <person name="Veneault-Fourrey C."/>
            <person name="LaButti K."/>
            <person name="Lindquist E.A."/>
            <person name="Lipzen A."/>
            <person name="Lundell T."/>
            <person name="Morin E."/>
            <person name="Murat C."/>
            <person name="Sun H."/>
            <person name="Tunlid A."/>
            <person name="Henrissat B."/>
            <person name="Grigoriev I.V."/>
            <person name="Hibbett D.S."/>
            <person name="Martin F."/>
            <person name="Nordberg H.P."/>
            <person name="Cantor M.N."/>
            <person name="Hua S.X."/>
        </authorList>
    </citation>
    <scope>NUCLEOTIDE SEQUENCE [LARGE SCALE GENOMIC DNA]</scope>
    <source>
        <strain evidence="4 5">UH-Slu-Lm8-n1</strain>
    </source>
</reference>
<dbReference type="PANTHER" id="PTHR12341">
    <property type="entry name" value="5'-&gt;3' EXORIBONUCLEASE"/>
    <property type="match status" value="1"/>
</dbReference>
<sequence>MAVYGVAPRAKMNQQRSRGFRTSKDAKEIREKAESKGEKLPDEKAFDSNSIMPGVFCVVSHAIIAVRVSAQLRYFVDKKITEDANWRGVQVVLSGHEVPGEERVIDDFIPLAVFVGNDFLPNLPDLHIRENGLDERLFDVYKKVLPSQGRPGRNDYGSERSLRKNTQTRIGSRESGANTSRRWNLRARAFLRTLNETFSMKPSMRASGKTDEEDEEARVAVDRVLKKFVWQTGFTYEDAPLVRPEPFQNFNPPPKVDRPGLARSTGIAEQTELIVSSVAIRAGRSRALQTSDSRSTALAGKRKRDDNDDDLSSNAFNVETKRRV</sequence>
<feature type="region of interest" description="Disordered" evidence="2">
    <location>
        <begin position="285"/>
        <end position="324"/>
    </location>
</feature>
<dbReference type="Gene3D" id="1.25.40.1050">
    <property type="match status" value="1"/>
</dbReference>
<dbReference type="Proteomes" id="UP000054485">
    <property type="component" value="Unassembled WGS sequence"/>
</dbReference>
<evidence type="ECO:0000256" key="1">
    <source>
        <dbReference type="ARBA" id="ARBA00038299"/>
    </source>
</evidence>
<dbReference type="Pfam" id="PF03159">
    <property type="entry name" value="XRN_N"/>
    <property type="match status" value="1"/>
</dbReference>
<name>A0A0D0A8N9_9AGAM</name>
<comment type="similarity">
    <text evidence="1">Belongs to the 5'-3' exonuclease family.</text>
</comment>
<feature type="compositionally biased region" description="Basic and acidic residues" evidence="2">
    <location>
        <begin position="22"/>
        <end position="41"/>
    </location>
</feature>
<keyword evidence="5" id="KW-1185">Reference proteome</keyword>
<accession>A0A0D0A8N9</accession>